<dbReference type="InterPro" id="IPR001647">
    <property type="entry name" value="HTH_TetR"/>
</dbReference>
<organism evidence="6 7">
    <name type="scientific">Baekduia soli</name>
    <dbReference type="NCBI Taxonomy" id="496014"/>
    <lineage>
        <taxon>Bacteria</taxon>
        <taxon>Bacillati</taxon>
        <taxon>Actinomycetota</taxon>
        <taxon>Thermoleophilia</taxon>
        <taxon>Solirubrobacterales</taxon>
        <taxon>Baekduiaceae</taxon>
        <taxon>Baekduia</taxon>
    </lineage>
</organism>
<name>A0A5B8TZQ2_9ACTN</name>
<reference evidence="6 7" key="1">
    <citation type="journal article" date="2018" name="J. Microbiol.">
        <title>Baekduia soli gen. nov., sp. nov., a novel bacterium isolated from the soil of Baekdu Mountain and proposal of a novel family name, Baekduiaceae fam. nov.</title>
        <authorList>
            <person name="An D.S."/>
            <person name="Siddiqi M.Z."/>
            <person name="Kim K.H."/>
            <person name="Yu H.S."/>
            <person name="Im W.T."/>
        </authorList>
    </citation>
    <scope>NUCLEOTIDE SEQUENCE [LARGE SCALE GENOMIC DNA]</scope>
    <source>
        <strain evidence="6 7">BR7-21</strain>
    </source>
</reference>
<feature type="domain" description="HTH tetR-type" evidence="5">
    <location>
        <begin position="12"/>
        <end position="72"/>
    </location>
</feature>
<evidence type="ECO:0000313" key="7">
    <source>
        <dbReference type="Proteomes" id="UP000321805"/>
    </source>
</evidence>
<accession>A0A5B8TZQ2</accession>
<dbReference type="GO" id="GO:0003700">
    <property type="term" value="F:DNA-binding transcription factor activity"/>
    <property type="evidence" value="ECO:0007669"/>
    <property type="project" value="TreeGrafter"/>
</dbReference>
<dbReference type="PANTHER" id="PTHR30055">
    <property type="entry name" value="HTH-TYPE TRANSCRIPTIONAL REGULATOR RUTR"/>
    <property type="match status" value="1"/>
</dbReference>
<dbReference type="InterPro" id="IPR009057">
    <property type="entry name" value="Homeodomain-like_sf"/>
</dbReference>
<dbReference type="GO" id="GO:0000976">
    <property type="term" value="F:transcription cis-regulatory region binding"/>
    <property type="evidence" value="ECO:0007669"/>
    <property type="project" value="TreeGrafter"/>
</dbReference>
<sequence length="206" mass="22366">MTPDASPRLTAAQRRERIEQAAVQLFARNGYTATTVEDIARAAGVTKPMLYRHFESKQELCVALLERSRDALIAAALGRFTPGMADPAPQVPAMLEAWLGHVEQHPDEARLLLAPIGGDPEVARVQRDLHARQAATQTALLREFVPGLDEAEAEPLGEIVRATLVAVALWWLDHPEVAREVPSRALLRAVQGILTAAGAPVQGGRR</sequence>
<feature type="DNA-binding region" description="H-T-H motif" evidence="4">
    <location>
        <begin position="35"/>
        <end position="54"/>
    </location>
</feature>
<dbReference type="InterPro" id="IPR050109">
    <property type="entry name" value="HTH-type_TetR-like_transc_reg"/>
</dbReference>
<evidence type="ECO:0000259" key="5">
    <source>
        <dbReference type="PROSITE" id="PS50977"/>
    </source>
</evidence>
<dbReference type="EMBL" id="CP042430">
    <property type="protein sequence ID" value="QEC46195.1"/>
    <property type="molecule type" value="Genomic_DNA"/>
</dbReference>
<dbReference type="Proteomes" id="UP000321805">
    <property type="component" value="Chromosome"/>
</dbReference>
<keyword evidence="2 4" id="KW-0238">DNA-binding</keyword>
<dbReference type="PANTHER" id="PTHR30055:SF234">
    <property type="entry name" value="HTH-TYPE TRANSCRIPTIONAL REGULATOR BETI"/>
    <property type="match status" value="1"/>
</dbReference>
<evidence type="ECO:0000256" key="2">
    <source>
        <dbReference type="ARBA" id="ARBA00023125"/>
    </source>
</evidence>
<dbReference type="PROSITE" id="PS01081">
    <property type="entry name" value="HTH_TETR_1"/>
    <property type="match status" value="1"/>
</dbReference>
<dbReference type="SUPFAM" id="SSF46689">
    <property type="entry name" value="Homeodomain-like"/>
    <property type="match status" value="1"/>
</dbReference>
<dbReference type="SUPFAM" id="SSF48498">
    <property type="entry name" value="Tetracyclin repressor-like, C-terminal domain"/>
    <property type="match status" value="1"/>
</dbReference>
<gene>
    <name evidence="6" type="ORF">FSW04_00495</name>
</gene>
<evidence type="ECO:0000256" key="4">
    <source>
        <dbReference type="PROSITE-ProRule" id="PRU00335"/>
    </source>
</evidence>
<keyword evidence="3" id="KW-0804">Transcription</keyword>
<dbReference type="Gene3D" id="1.10.357.10">
    <property type="entry name" value="Tetracycline Repressor, domain 2"/>
    <property type="match status" value="1"/>
</dbReference>
<proteinExistence type="predicted"/>
<protein>
    <submittedName>
        <fullName evidence="6">TetR/AcrR family transcriptional regulator</fullName>
    </submittedName>
</protein>
<dbReference type="AlphaFoldDB" id="A0A5B8TZQ2"/>
<evidence type="ECO:0000313" key="6">
    <source>
        <dbReference type="EMBL" id="QEC46195.1"/>
    </source>
</evidence>
<evidence type="ECO:0000256" key="3">
    <source>
        <dbReference type="ARBA" id="ARBA00023163"/>
    </source>
</evidence>
<dbReference type="Pfam" id="PF00440">
    <property type="entry name" value="TetR_N"/>
    <property type="match status" value="1"/>
</dbReference>
<keyword evidence="7" id="KW-1185">Reference proteome</keyword>
<dbReference type="OrthoDB" id="9805134at2"/>
<dbReference type="KEGG" id="bsol:FSW04_00495"/>
<dbReference type="PRINTS" id="PR00455">
    <property type="entry name" value="HTHTETR"/>
</dbReference>
<keyword evidence="1" id="KW-0805">Transcription regulation</keyword>
<evidence type="ECO:0000256" key="1">
    <source>
        <dbReference type="ARBA" id="ARBA00023015"/>
    </source>
</evidence>
<dbReference type="RefSeq" id="WP_146915138.1">
    <property type="nucleotide sequence ID" value="NZ_CP042430.1"/>
</dbReference>
<dbReference type="InterPro" id="IPR023772">
    <property type="entry name" value="DNA-bd_HTH_TetR-type_CS"/>
</dbReference>
<dbReference type="InterPro" id="IPR036271">
    <property type="entry name" value="Tet_transcr_reg_TetR-rel_C_sf"/>
</dbReference>
<dbReference type="PROSITE" id="PS50977">
    <property type="entry name" value="HTH_TETR_2"/>
    <property type="match status" value="1"/>
</dbReference>